<evidence type="ECO:0000259" key="2">
    <source>
        <dbReference type="Pfam" id="PF11716"/>
    </source>
</evidence>
<dbReference type="InterPro" id="IPR024344">
    <property type="entry name" value="MDMPI_metal-binding"/>
</dbReference>
<feature type="domain" description="MDMPI C-terminal" evidence="1">
    <location>
        <begin position="158"/>
        <end position="227"/>
    </location>
</feature>
<dbReference type="STRING" id="909626.AQJ91_10300"/>
<dbReference type="OrthoDB" id="5118203at2"/>
<evidence type="ECO:0000259" key="1">
    <source>
        <dbReference type="Pfam" id="PF07398"/>
    </source>
</evidence>
<dbReference type="Gene3D" id="3.30.1050.20">
    <property type="match status" value="1"/>
</dbReference>
<name>A0A101V2J1_9ACTN</name>
<dbReference type="InterPro" id="IPR017517">
    <property type="entry name" value="Maleyloyr_isom"/>
</dbReference>
<accession>A0A101V2J1</accession>
<gene>
    <name evidence="3" type="ORF">AQJ91_10300</name>
</gene>
<dbReference type="EMBL" id="LMXB01000025">
    <property type="protein sequence ID" value="KUO21340.1"/>
    <property type="molecule type" value="Genomic_DNA"/>
</dbReference>
<dbReference type="AlphaFoldDB" id="A0A101V2J1"/>
<dbReference type="SUPFAM" id="SSF55718">
    <property type="entry name" value="SCP-like"/>
    <property type="match status" value="1"/>
</dbReference>
<dbReference type="NCBIfam" id="TIGR03083">
    <property type="entry name" value="maleylpyruvate isomerase family mycothiol-dependent enzyme"/>
    <property type="match status" value="1"/>
</dbReference>
<evidence type="ECO:0000313" key="3">
    <source>
        <dbReference type="EMBL" id="KUO21340.1"/>
    </source>
</evidence>
<evidence type="ECO:0000313" key="4">
    <source>
        <dbReference type="Proteomes" id="UP000053260"/>
    </source>
</evidence>
<dbReference type="Gene3D" id="1.20.120.450">
    <property type="entry name" value="dinb family like domain"/>
    <property type="match status" value="1"/>
</dbReference>
<proteinExistence type="predicted"/>
<dbReference type="RefSeq" id="WP_067018684.1">
    <property type="nucleotide sequence ID" value="NZ_KQ949078.1"/>
</dbReference>
<dbReference type="InterPro" id="IPR010872">
    <property type="entry name" value="MDMPI_C-term_domain"/>
</dbReference>
<dbReference type="InterPro" id="IPR034660">
    <property type="entry name" value="DinB/YfiT-like"/>
</dbReference>
<dbReference type="SUPFAM" id="SSF109854">
    <property type="entry name" value="DinB/YfiT-like putative metalloenzymes"/>
    <property type="match status" value="1"/>
</dbReference>
<sequence length="235" mass="25386">MTSRHDLTVTLPWMREGTALLSGVADGLTDDDLRAPSALPGWTRAHVIGHVARNAEALVRLATWARTGVRTPMYANREQRAAEIESSAALPPDVLRGQLKSTAAELQDALAALDPTTWQAEVTSALGRTIPAAEIPWMRVREVWLHAVDLASGTTFTDLPAPLIDTLLDDVTATLSTRPACPAVRLTPTDRETTWHLGPPTAQAPVLARAPAAELLAWTTGRSSRPEPVRLPPWL</sequence>
<dbReference type="Proteomes" id="UP000053260">
    <property type="component" value="Unassembled WGS sequence"/>
</dbReference>
<organism evidence="3 4">
    <name type="scientific">Streptomyces dysideae</name>
    <dbReference type="NCBI Taxonomy" id="909626"/>
    <lineage>
        <taxon>Bacteria</taxon>
        <taxon>Bacillati</taxon>
        <taxon>Actinomycetota</taxon>
        <taxon>Actinomycetes</taxon>
        <taxon>Kitasatosporales</taxon>
        <taxon>Streptomycetaceae</taxon>
        <taxon>Streptomyces</taxon>
    </lineage>
</organism>
<protein>
    <submittedName>
        <fullName evidence="3">Uncharacterized protein</fullName>
    </submittedName>
</protein>
<dbReference type="Pfam" id="PF11716">
    <property type="entry name" value="MDMPI_N"/>
    <property type="match status" value="1"/>
</dbReference>
<dbReference type="GO" id="GO:0046872">
    <property type="term" value="F:metal ion binding"/>
    <property type="evidence" value="ECO:0007669"/>
    <property type="project" value="InterPro"/>
</dbReference>
<dbReference type="InterPro" id="IPR036527">
    <property type="entry name" value="SCP2_sterol-bd_dom_sf"/>
</dbReference>
<dbReference type="Pfam" id="PF07398">
    <property type="entry name" value="MDMPI_C"/>
    <property type="match status" value="1"/>
</dbReference>
<feature type="domain" description="Mycothiol-dependent maleylpyruvate isomerase metal-binding" evidence="2">
    <location>
        <begin position="15"/>
        <end position="151"/>
    </location>
</feature>
<comment type="caution">
    <text evidence="3">The sequence shown here is derived from an EMBL/GenBank/DDBJ whole genome shotgun (WGS) entry which is preliminary data.</text>
</comment>
<reference evidence="3 4" key="1">
    <citation type="submission" date="2015-10" db="EMBL/GenBank/DDBJ databases">
        <title>Draft genome sequence of Streptomyces sp. RV15, isolated from a marine sponge.</title>
        <authorList>
            <person name="Ruckert C."/>
            <person name="Abdelmohsen U.R."/>
            <person name="Winkler A."/>
            <person name="Hentschel U."/>
            <person name="Kalinowski J."/>
            <person name="Kampfer P."/>
            <person name="Glaeser S."/>
        </authorList>
    </citation>
    <scope>NUCLEOTIDE SEQUENCE [LARGE SCALE GENOMIC DNA]</scope>
    <source>
        <strain evidence="3 4">RV15</strain>
    </source>
</reference>
<keyword evidence="4" id="KW-1185">Reference proteome</keyword>